<dbReference type="InterPro" id="IPR029759">
    <property type="entry name" value="GPX_AS"/>
</dbReference>
<evidence type="ECO:0000256" key="2">
    <source>
        <dbReference type="ARBA" id="ARBA00022559"/>
    </source>
</evidence>
<gene>
    <name evidence="7" type="ORF">C9I89_03985</name>
</gene>
<dbReference type="Pfam" id="PF00255">
    <property type="entry name" value="GSHPx"/>
    <property type="match status" value="1"/>
</dbReference>
<dbReference type="FunFam" id="3.40.30.10:FF:000010">
    <property type="entry name" value="Glutathione peroxidase"/>
    <property type="match status" value="1"/>
</dbReference>
<keyword evidence="3 5" id="KW-0560">Oxidoreductase</keyword>
<evidence type="ECO:0000313" key="7">
    <source>
        <dbReference type="EMBL" id="PSW06702.1"/>
    </source>
</evidence>
<dbReference type="PROSITE" id="PS00763">
    <property type="entry name" value="GLUTATHIONE_PEROXID_2"/>
    <property type="match status" value="1"/>
</dbReference>
<dbReference type="PROSITE" id="PS51355">
    <property type="entry name" value="GLUTATHIONE_PEROXID_3"/>
    <property type="match status" value="1"/>
</dbReference>
<name>A0A2T3N2U8_9GAMM</name>
<dbReference type="PIRSF" id="PIRSF000303">
    <property type="entry name" value="Glutathion_perox"/>
    <property type="match status" value="1"/>
</dbReference>
<dbReference type="PANTHER" id="PTHR11592:SF78">
    <property type="entry name" value="GLUTATHIONE PEROXIDASE"/>
    <property type="match status" value="1"/>
</dbReference>
<feature type="active site" evidence="4">
    <location>
        <position position="36"/>
    </location>
</feature>
<dbReference type="PROSITE" id="PS51352">
    <property type="entry name" value="THIOREDOXIN_2"/>
    <property type="match status" value="1"/>
</dbReference>
<accession>A0A2T3N2U8</accession>
<dbReference type="PRINTS" id="PR01011">
    <property type="entry name" value="GLUTPROXDASE"/>
</dbReference>
<dbReference type="InterPro" id="IPR000889">
    <property type="entry name" value="Glutathione_peroxidase"/>
</dbReference>
<keyword evidence="2 5" id="KW-0575">Peroxidase</keyword>
<evidence type="ECO:0000256" key="1">
    <source>
        <dbReference type="ARBA" id="ARBA00006926"/>
    </source>
</evidence>
<evidence type="ECO:0000313" key="8">
    <source>
        <dbReference type="Proteomes" id="UP000240904"/>
    </source>
</evidence>
<organism evidence="7 8">
    <name type="scientific">Photobacterium lipolyticum</name>
    <dbReference type="NCBI Taxonomy" id="266810"/>
    <lineage>
        <taxon>Bacteria</taxon>
        <taxon>Pseudomonadati</taxon>
        <taxon>Pseudomonadota</taxon>
        <taxon>Gammaproteobacteria</taxon>
        <taxon>Vibrionales</taxon>
        <taxon>Vibrionaceae</taxon>
        <taxon>Photobacterium</taxon>
    </lineage>
</organism>
<reference evidence="7 8" key="1">
    <citation type="submission" date="2018-03" db="EMBL/GenBank/DDBJ databases">
        <title>Whole genome sequencing of Histamine producing bacteria.</title>
        <authorList>
            <person name="Butler K."/>
        </authorList>
    </citation>
    <scope>NUCLEOTIDE SEQUENCE [LARGE SCALE GENOMIC DNA]</scope>
    <source>
        <strain evidence="7 8">DSM 16190</strain>
    </source>
</reference>
<dbReference type="PROSITE" id="PS00460">
    <property type="entry name" value="GLUTATHIONE_PEROXID_1"/>
    <property type="match status" value="1"/>
</dbReference>
<dbReference type="InterPro" id="IPR036249">
    <property type="entry name" value="Thioredoxin-like_sf"/>
</dbReference>
<protein>
    <recommendedName>
        <fullName evidence="5">Glutathione peroxidase</fullName>
    </recommendedName>
</protein>
<dbReference type="InterPro" id="IPR013766">
    <property type="entry name" value="Thioredoxin_domain"/>
</dbReference>
<dbReference type="GO" id="GO:0034599">
    <property type="term" value="P:cellular response to oxidative stress"/>
    <property type="evidence" value="ECO:0007669"/>
    <property type="project" value="TreeGrafter"/>
</dbReference>
<dbReference type="AlphaFoldDB" id="A0A2T3N2U8"/>
<dbReference type="Gene3D" id="3.40.30.10">
    <property type="entry name" value="Glutaredoxin"/>
    <property type="match status" value="1"/>
</dbReference>
<dbReference type="Proteomes" id="UP000240904">
    <property type="component" value="Unassembled WGS sequence"/>
</dbReference>
<keyword evidence="8" id="KW-1185">Reference proteome</keyword>
<comment type="similarity">
    <text evidence="1 5">Belongs to the glutathione peroxidase family.</text>
</comment>
<dbReference type="OrthoDB" id="9785502at2"/>
<dbReference type="InterPro" id="IPR029760">
    <property type="entry name" value="GPX_CS"/>
</dbReference>
<comment type="caution">
    <text evidence="7">The sequence shown here is derived from an EMBL/GenBank/DDBJ whole genome shotgun (WGS) entry which is preliminary data.</text>
</comment>
<dbReference type="PANTHER" id="PTHR11592">
    <property type="entry name" value="GLUTATHIONE PEROXIDASE"/>
    <property type="match status" value="1"/>
</dbReference>
<evidence type="ECO:0000256" key="5">
    <source>
        <dbReference type="RuleBase" id="RU000499"/>
    </source>
</evidence>
<proteinExistence type="inferred from homology"/>
<dbReference type="GO" id="GO:0004601">
    <property type="term" value="F:peroxidase activity"/>
    <property type="evidence" value="ECO:0007669"/>
    <property type="project" value="UniProtKB-KW"/>
</dbReference>
<dbReference type="CDD" id="cd00340">
    <property type="entry name" value="GSH_Peroxidase"/>
    <property type="match status" value="1"/>
</dbReference>
<dbReference type="EMBL" id="PYMC01000002">
    <property type="protein sequence ID" value="PSW06702.1"/>
    <property type="molecule type" value="Genomic_DNA"/>
</dbReference>
<sequence length="160" mass="17974">MTSFYELSANNIRGENVSMSDFAGKVVLVVNTASECGLTPQYQGLQDLYAKYKDQGLVVLGFPCNQFGGQEPGENQQIAEMCQINYGVEFPMFEKVDVNGHDSHEIFKYLTQALPGTLGKNVKWNFTKFLIGRDGKPLKRYAPTKKPESLEADLVRQLKR</sequence>
<evidence type="ECO:0000256" key="3">
    <source>
        <dbReference type="ARBA" id="ARBA00023002"/>
    </source>
</evidence>
<evidence type="ECO:0000256" key="4">
    <source>
        <dbReference type="PIRSR" id="PIRSR000303-1"/>
    </source>
</evidence>
<feature type="domain" description="Thioredoxin" evidence="6">
    <location>
        <begin position="1"/>
        <end position="160"/>
    </location>
</feature>
<evidence type="ECO:0000259" key="6">
    <source>
        <dbReference type="PROSITE" id="PS51352"/>
    </source>
</evidence>
<dbReference type="SUPFAM" id="SSF52833">
    <property type="entry name" value="Thioredoxin-like"/>
    <property type="match status" value="1"/>
</dbReference>